<comment type="caution">
    <text evidence="2">The sequence shown here is derived from an EMBL/GenBank/DDBJ whole genome shotgun (WGS) entry which is preliminary data.</text>
</comment>
<dbReference type="AlphaFoldDB" id="A0ABD5TUX8"/>
<sequence length="65" mass="7374">MAVSPDPSERTEPCDHCGRETPHRVRVELRAENRDPERAAYSREPYRISVCATCGAEEVTRMNNA</sequence>
<reference evidence="2 3" key="1">
    <citation type="journal article" date="2019" name="Int. J. Syst. Evol. Microbiol.">
        <title>The Global Catalogue of Microorganisms (GCM) 10K type strain sequencing project: providing services to taxonomists for standard genome sequencing and annotation.</title>
        <authorList>
            <consortium name="The Broad Institute Genomics Platform"/>
            <consortium name="The Broad Institute Genome Sequencing Center for Infectious Disease"/>
            <person name="Wu L."/>
            <person name="Ma J."/>
        </authorList>
    </citation>
    <scope>NUCLEOTIDE SEQUENCE [LARGE SCALE GENOMIC DNA]</scope>
    <source>
        <strain evidence="2 3">YIM 94188</strain>
    </source>
</reference>
<protein>
    <recommendedName>
        <fullName evidence="1">DUF7835 domain-containing protein</fullName>
    </recommendedName>
</protein>
<dbReference type="InterPro" id="IPR057157">
    <property type="entry name" value="DUF7835"/>
</dbReference>
<feature type="domain" description="DUF7835" evidence="1">
    <location>
        <begin position="4"/>
        <end position="65"/>
    </location>
</feature>
<accession>A0ABD5TUX8</accession>
<proteinExistence type="predicted"/>
<evidence type="ECO:0000313" key="2">
    <source>
        <dbReference type="EMBL" id="MFC6824422.1"/>
    </source>
</evidence>
<dbReference type="RefSeq" id="WP_379693327.1">
    <property type="nucleotide sequence ID" value="NZ_JBHSXH010000009.1"/>
</dbReference>
<organism evidence="2 3">
    <name type="scientific">Halopelagius fulvigenes</name>
    <dbReference type="NCBI Taxonomy" id="1198324"/>
    <lineage>
        <taxon>Archaea</taxon>
        <taxon>Methanobacteriati</taxon>
        <taxon>Methanobacteriota</taxon>
        <taxon>Stenosarchaea group</taxon>
        <taxon>Halobacteria</taxon>
        <taxon>Halobacteriales</taxon>
        <taxon>Haloferacaceae</taxon>
    </lineage>
</organism>
<dbReference type="Proteomes" id="UP001596408">
    <property type="component" value="Unassembled WGS sequence"/>
</dbReference>
<gene>
    <name evidence="2" type="ORF">ACFQEV_05345</name>
</gene>
<dbReference type="Pfam" id="PF25205">
    <property type="entry name" value="DUF7835"/>
    <property type="match status" value="1"/>
</dbReference>
<name>A0ABD5TUX8_9EURY</name>
<dbReference type="EMBL" id="JBHSXH010000009">
    <property type="protein sequence ID" value="MFC6824422.1"/>
    <property type="molecule type" value="Genomic_DNA"/>
</dbReference>
<evidence type="ECO:0000313" key="3">
    <source>
        <dbReference type="Proteomes" id="UP001596408"/>
    </source>
</evidence>
<keyword evidence="3" id="KW-1185">Reference proteome</keyword>
<evidence type="ECO:0000259" key="1">
    <source>
        <dbReference type="Pfam" id="PF25205"/>
    </source>
</evidence>